<dbReference type="AlphaFoldDB" id="A0A8H6DN28"/>
<dbReference type="PANTHER" id="PTHR35910">
    <property type="entry name" value="2EXR DOMAIN-CONTAINING PROTEIN"/>
    <property type="match status" value="1"/>
</dbReference>
<accession>A0A8H6DN28</accession>
<feature type="domain" description="2EXR" evidence="1">
    <location>
        <begin position="6"/>
        <end position="88"/>
    </location>
</feature>
<organism evidence="2 3">
    <name type="scientific">Fusarium mundagurra</name>
    <dbReference type="NCBI Taxonomy" id="1567541"/>
    <lineage>
        <taxon>Eukaryota</taxon>
        <taxon>Fungi</taxon>
        <taxon>Dikarya</taxon>
        <taxon>Ascomycota</taxon>
        <taxon>Pezizomycotina</taxon>
        <taxon>Sordariomycetes</taxon>
        <taxon>Hypocreomycetidae</taxon>
        <taxon>Hypocreales</taxon>
        <taxon>Nectriaceae</taxon>
        <taxon>Fusarium</taxon>
        <taxon>Fusarium fujikuroi species complex</taxon>
    </lineage>
</organism>
<dbReference type="OrthoDB" id="3596450at2759"/>
<dbReference type="PANTHER" id="PTHR35910:SF1">
    <property type="entry name" value="2EXR DOMAIN-CONTAINING PROTEIN"/>
    <property type="match status" value="1"/>
</dbReference>
<keyword evidence="3" id="KW-1185">Reference proteome</keyword>
<evidence type="ECO:0000259" key="1">
    <source>
        <dbReference type="Pfam" id="PF20150"/>
    </source>
</evidence>
<name>A0A8H6DN28_9HYPO</name>
<protein>
    <recommendedName>
        <fullName evidence="1">2EXR domain-containing protein</fullName>
    </recommendedName>
</protein>
<comment type="caution">
    <text evidence="2">The sequence shown here is derived from an EMBL/GenBank/DDBJ whole genome shotgun (WGS) entry which is preliminary data.</text>
</comment>
<dbReference type="Pfam" id="PF20150">
    <property type="entry name" value="2EXR"/>
    <property type="match status" value="1"/>
</dbReference>
<dbReference type="EMBL" id="JAAOAN010000082">
    <property type="protein sequence ID" value="KAF5722745.1"/>
    <property type="molecule type" value="Genomic_DNA"/>
</dbReference>
<dbReference type="Proteomes" id="UP000544331">
    <property type="component" value="Unassembled WGS sequence"/>
</dbReference>
<proteinExistence type="predicted"/>
<sequence length="548" mass="62281">MAPSSFHKFPELPPEIQLQIWESSFRSPEAMPGGLHYIGLDDEACPVLLDKTVKPEFQRARSGYELEKGLWTACWNSRAAAMKHQQQQNVKFNYCYPPSTTALDLALWRLGSFKPSLVFILRLVFEVAHIRHLTTPTIRLIDRNARWINDDTTQLGLDTFYDCDYEYVEISMKPGSSSARVVCHSPALKFFDHLDRLLEDKLQNNKGILKEDRDAVSVPRLHSNFSSRSFTSTYQDRQASNNGSLNFPSFSQLPCELRLQIWESGIRKCTTYIEDDVSSLIWDSFEPPYGINYIAVGTNLTPPTGLPTSDTPACGWPARSPVRSCENTGSTTPPPKDIPKIWSSWPLAPLKLSKERVDIYIYEYAVEFDPAWTSELAGLDKYRPTDRLSPTLAFAIQVFCEIAAHESLLPPVIHLIDRYSGWKSVGNAEKPSVYYDCEHEYIQIDLSNPLATNHLVRSAPMLRFLDEVDRLLKNELTWKRKTSPWAWSDYGLAPDGLSVRKLIRVMARRDKEVVLKATKGNAVLHKMKQPALVTSANEKPISERLAIL</sequence>
<dbReference type="InterPro" id="IPR045518">
    <property type="entry name" value="2EXR"/>
</dbReference>
<gene>
    <name evidence="2" type="ORF">FMUND_2623</name>
</gene>
<evidence type="ECO:0000313" key="2">
    <source>
        <dbReference type="EMBL" id="KAF5722745.1"/>
    </source>
</evidence>
<evidence type="ECO:0000313" key="3">
    <source>
        <dbReference type="Proteomes" id="UP000544331"/>
    </source>
</evidence>
<reference evidence="2 3" key="1">
    <citation type="submission" date="2020-05" db="EMBL/GenBank/DDBJ databases">
        <title>Identification and distribution of gene clusters putatively required for synthesis of sphingolipid metabolism inhibitors in phylogenetically diverse species of the filamentous fungus Fusarium.</title>
        <authorList>
            <person name="Kim H.-S."/>
            <person name="Busman M."/>
            <person name="Brown D.W."/>
            <person name="Divon H."/>
            <person name="Uhlig S."/>
            <person name="Proctor R.H."/>
        </authorList>
    </citation>
    <scope>NUCLEOTIDE SEQUENCE [LARGE SCALE GENOMIC DNA]</scope>
    <source>
        <strain evidence="2 3">NRRL 66235</strain>
    </source>
</reference>